<dbReference type="Gene3D" id="1.25.40.10">
    <property type="entry name" value="Tetratricopeptide repeat domain"/>
    <property type="match status" value="2"/>
</dbReference>
<evidence type="ECO:0000256" key="2">
    <source>
        <dbReference type="ARBA" id="ARBA00022840"/>
    </source>
</evidence>
<dbReference type="GO" id="GO:0035556">
    <property type="term" value="P:intracellular signal transduction"/>
    <property type="evidence" value="ECO:0007669"/>
    <property type="project" value="InterPro"/>
</dbReference>
<dbReference type="Pfam" id="PF13191">
    <property type="entry name" value="AAA_16"/>
    <property type="match status" value="1"/>
</dbReference>
<dbReference type="GO" id="GO:0004016">
    <property type="term" value="F:adenylate cyclase activity"/>
    <property type="evidence" value="ECO:0007669"/>
    <property type="project" value="TreeGrafter"/>
</dbReference>
<dbReference type="InterPro" id="IPR001054">
    <property type="entry name" value="A/G_cyclase"/>
</dbReference>
<dbReference type="RefSeq" id="WP_057848285.1">
    <property type="nucleotide sequence ID" value="NZ_LLXX01000001.1"/>
</dbReference>
<evidence type="ECO:0000313" key="4">
    <source>
        <dbReference type="EMBL" id="KRR14985.1"/>
    </source>
</evidence>
<dbReference type="InterPro" id="IPR029787">
    <property type="entry name" value="Nucleotide_cyclase"/>
</dbReference>
<organism evidence="4 5">
    <name type="scientific">Bradyrhizobium valentinum</name>
    <dbReference type="NCBI Taxonomy" id="1518501"/>
    <lineage>
        <taxon>Bacteria</taxon>
        <taxon>Pseudomonadati</taxon>
        <taxon>Pseudomonadota</taxon>
        <taxon>Alphaproteobacteria</taxon>
        <taxon>Hyphomicrobiales</taxon>
        <taxon>Nitrobacteraceae</taxon>
        <taxon>Bradyrhizobium</taxon>
    </lineage>
</organism>
<proteinExistence type="predicted"/>
<dbReference type="PANTHER" id="PTHR16305">
    <property type="entry name" value="TESTICULAR SOLUBLE ADENYLYL CYCLASE"/>
    <property type="match status" value="1"/>
</dbReference>
<dbReference type="PANTHER" id="PTHR16305:SF28">
    <property type="entry name" value="GUANYLATE CYCLASE DOMAIN-CONTAINING PROTEIN"/>
    <property type="match status" value="1"/>
</dbReference>
<dbReference type="SUPFAM" id="SSF48452">
    <property type="entry name" value="TPR-like"/>
    <property type="match status" value="1"/>
</dbReference>
<dbReference type="GO" id="GO:0005737">
    <property type="term" value="C:cytoplasm"/>
    <property type="evidence" value="ECO:0007669"/>
    <property type="project" value="TreeGrafter"/>
</dbReference>
<dbReference type="InterPro" id="IPR027417">
    <property type="entry name" value="P-loop_NTPase"/>
</dbReference>
<dbReference type="EMBL" id="LLXX01000001">
    <property type="protein sequence ID" value="KRR14985.1"/>
    <property type="molecule type" value="Genomic_DNA"/>
</dbReference>
<accession>A0A0R3M4K4</accession>
<dbReference type="Gene3D" id="3.30.70.1230">
    <property type="entry name" value="Nucleotide cyclase"/>
    <property type="match status" value="1"/>
</dbReference>
<dbReference type="Proteomes" id="UP000051913">
    <property type="component" value="Unassembled WGS sequence"/>
</dbReference>
<evidence type="ECO:0000259" key="3">
    <source>
        <dbReference type="PROSITE" id="PS50125"/>
    </source>
</evidence>
<dbReference type="SUPFAM" id="SSF55073">
    <property type="entry name" value="Nucleotide cyclase"/>
    <property type="match status" value="1"/>
</dbReference>
<dbReference type="SMART" id="SM00044">
    <property type="entry name" value="CYCc"/>
    <property type="match status" value="1"/>
</dbReference>
<feature type="domain" description="Guanylate cyclase" evidence="3">
    <location>
        <begin position="80"/>
        <end position="209"/>
    </location>
</feature>
<protein>
    <recommendedName>
        <fullName evidence="3">Guanylate cyclase domain-containing protein</fullName>
    </recommendedName>
</protein>
<reference evidence="4 5" key="1">
    <citation type="submission" date="2014-03" db="EMBL/GenBank/DDBJ databases">
        <title>Bradyrhizobium valentinum sp. nov., isolated from effective nodules of Lupinus mariae-josephae, a lupine endemic of basic-lime soils in Eastern Spain.</title>
        <authorList>
            <person name="Duran D."/>
            <person name="Rey L."/>
            <person name="Navarro A."/>
            <person name="Busquets A."/>
            <person name="Imperial J."/>
            <person name="Ruiz-Argueso T."/>
        </authorList>
    </citation>
    <scope>NUCLEOTIDE SEQUENCE [LARGE SCALE GENOMIC DNA]</scope>
    <source>
        <strain evidence="4 5">LmjM3</strain>
    </source>
</reference>
<dbReference type="PROSITE" id="PS50125">
    <property type="entry name" value="GUANYLATE_CYCLASE_2"/>
    <property type="match status" value="1"/>
</dbReference>
<dbReference type="InterPro" id="IPR011990">
    <property type="entry name" value="TPR-like_helical_dom_sf"/>
</dbReference>
<keyword evidence="1" id="KW-0547">Nucleotide-binding</keyword>
<gene>
    <name evidence="4" type="ORF">CP49_23510</name>
</gene>
<comment type="caution">
    <text evidence="4">The sequence shown here is derived from an EMBL/GenBank/DDBJ whole genome shotgun (WGS) entry which is preliminary data.</text>
</comment>
<dbReference type="GO" id="GO:0005524">
    <property type="term" value="F:ATP binding"/>
    <property type="evidence" value="ECO:0007669"/>
    <property type="project" value="UniProtKB-KW"/>
</dbReference>
<dbReference type="SUPFAM" id="SSF52540">
    <property type="entry name" value="P-loop containing nucleoside triphosphate hydrolases"/>
    <property type="match status" value="1"/>
</dbReference>
<dbReference type="InterPro" id="IPR041664">
    <property type="entry name" value="AAA_16"/>
</dbReference>
<dbReference type="InterPro" id="IPR025874">
    <property type="entry name" value="DZR"/>
</dbReference>
<keyword evidence="2" id="KW-0067">ATP-binding</keyword>
<keyword evidence="5" id="KW-1185">Reference proteome</keyword>
<name>A0A0R3M4K4_9BRAD</name>
<sequence length="1102" mass="119200">MECPSCKADVPDGSKFCNDCGAVVTIRCVGCGTQNRAGSKFCFECGASLAAPPDGTLAAAPTVASALQQPLSSAERRQLTIMFCDLVGSTALSTRLDPEDTREIISAYHRCCAETITRAGGFVAKYMGDGVLAYFGYPQAHEDDAERAVRTGLALVAEVGKLTVTSGYTPEIRVGIATGLVVVGDLIGEGAAQEQGVVGETPNLAARLQALAAPGQVVISAGTHRLAEGLFAFHDLGAVALKGFAEPVPAYVALSATSIESRFEAQHESRLMPPVGRGEELDLLLGCWRQVQQGEGRVVLLSGEAGIGKSRLLRALREEIGAGLHALAIYSCAPHLSASPLAPLIHQLYRTSGLETDHPPDVQRRRLETFVEQHSLAGDAMSLLATLLGVPSDAGIPQLDWTPQRQKESTLVLLIQYLTAEARRHPLLLVFEDLHWIDPSSREFLDLLVDQIPTLPILAVLSYRPDFTVPWPEAPHITSLRLLRLSAAAAVKIVLGITGKPLPRQITEQIVARADGIPLFIEELTRAVIESGRLKQAATVWLLDEHVAPVAIPLTLHDSLMARLDRLGNAKSVAQIGAVVGRVFERSLIAEIDDRPVAELGTALRCLTDAGLIVHQGDATYAFKHALVRDAAHESLLLRRRRELHGRVADALAGHQGTLPEVLASHCAEAMRIPEAIDHWKRAGEMAVARSANIEAIDHLENALRVLRQLPETPDRAGREIGLQILLGVARMAVQGYAAPDVQRAYGRAHELCRQLGDTPQLFPVLRGLYVYHLLRGELPEAHALGHQLTEIAKETGDDGQALEANFALGQTLLFHKGDLAMASRYLAAGAAQYDLERHRTHAFLFGQDPGVFCLSLLAWARLFEGRFSEALSTLEAALALAERVRHPLSAAAALMFAAVAHIWLRHITRAERYADRLIAISTEQALPFFAGIGSLVKGAAEMARGAEGMKRIEEAMEMYGMTGTRFAQTIAWDYAARASLQLGRPEVAGEYLREVMPHALSDHGEAYIAPELLRTEALVHRALGDTDGVEASLRQAVVRAEGMGAAFWRLRAACDLACLWRDQGKRAEARDLLAPIYGRFTEGFGTPDLEEAKILLDALAP</sequence>
<dbReference type="Pfam" id="PF00211">
    <property type="entry name" value="Guanylate_cyc"/>
    <property type="match status" value="1"/>
</dbReference>
<dbReference type="GO" id="GO:0009190">
    <property type="term" value="P:cyclic nucleotide biosynthetic process"/>
    <property type="evidence" value="ECO:0007669"/>
    <property type="project" value="InterPro"/>
</dbReference>
<dbReference type="AlphaFoldDB" id="A0A0R3M4K4"/>
<dbReference type="Pfam" id="PF12773">
    <property type="entry name" value="DZR"/>
    <property type="match status" value="1"/>
</dbReference>
<evidence type="ECO:0000256" key="1">
    <source>
        <dbReference type="ARBA" id="ARBA00022741"/>
    </source>
</evidence>
<dbReference type="CDD" id="cd07302">
    <property type="entry name" value="CHD"/>
    <property type="match status" value="1"/>
</dbReference>
<evidence type="ECO:0000313" key="5">
    <source>
        <dbReference type="Proteomes" id="UP000051913"/>
    </source>
</evidence>